<dbReference type="EMBL" id="MKHE01000030">
    <property type="protein sequence ID" value="OWK00749.1"/>
    <property type="molecule type" value="Genomic_DNA"/>
</dbReference>
<evidence type="ECO:0000313" key="2">
    <source>
        <dbReference type="EMBL" id="OWK00749.1"/>
    </source>
</evidence>
<feature type="coiled-coil region" evidence="1">
    <location>
        <begin position="2"/>
        <end position="151"/>
    </location>
</feature>
<dbReference type="Proteomes" id="UP000242450">
    <property type="component" value="Chromosome 30"/>
</dbReference>
<reference evidence="2 3" key="1">
    <citation type="journal article" date="2018" name="Mol. Genet. Genomics">
        <title>The red deer Cervus elaphus genome CerEla1.0: sequencing, annotating, genes, and chromosomes.</title>
        <authorList>
            <person name="Bana N.A."/>
            <person name="Nyiri A."/>
            <person name="Nagy J."/>
            <person name="Frank K."/>
            <person name="Nagy T."/>
            <person name="Steger V."/>
            <person name="Schiller M."/>
            <person name="Lakatos P."/>
            <person name="Sugar L."/>
            <person name="Horn P."/>
            <person name="Barta E."/>
            <person name="Orosz L."/>
        </authorList>
    </citation>
    <scope>NUCLEOTIDE SEQUENCE [LARGE SCALE GENOMIC DNA]</scope>
    <source>
        <strain evidence="2">Hungarian</strain>
    </source>
</reference>
<organism evidence="2 3">
    <name type="scientific">Cervus elaphus hippelaphus</name>
    <name type="common">European red deer</name>
    <dbReference type="NCBI Taxonomy" id="46360"/>
    <lineage>
        <taxon>Eukaryota</taxon>
        <taxon>Metazoa</taxon>
        <taxon>Chordata</taxon>
        <taxon>Craniata</taxon>
        <taxon>Vertebrata</taxon>
        <taxon>Euteleostomi</taxon>
        <taxon>Mammalia</taxon>
        <taxon>Eutheria</taxon>
        <taxon>Laurasiatheria</taxon>
        <taxon>Artiodactyla</taxon>
        <taxon>Ruminantia</taxon>
        <taxon>Pecora</taxon>
        <taxon>Cervidae</taxon>
        <taxon>Cervinae</taxon>
        <taxon>Cervus</taxon>
    </lineage>
</organism>
<name>A0A212C416_CEREH</name>
<accession>A0A212C416</accession>
<keyword evidence="1" id="KW-0175">Coiled coil</keyword>
<dbReference type="AlphaFoldDB" id="A0A212C416"/>
<gene>
    <name evidence="2" type="ORF">Celaphus_00016620</name>
</gene>
<proteinExistence type="predicted"/>
<evidence type="ECO:0000313" key="3">
    <source>
        <dbReference type="Proteomes" id="UP000242450"/>
    </source>
</evidence>
<evidence type="ECO:0000256" key="1">
    <source>
        <dbReference type="SAM" id="Coils"/>
    </source>
</evidence>
<protein>
    <submittedName>
        <fullName evidence="2">Uncharacterized protein</fullName>
    </submittedName>
</protein>
<comment type="caution">
    <text evidence="2">The sequence shown here is derived from an EMBL/GenBank/DDBJ whole genome shotgun (WGS) entry which is preliminary data.</text>
</comment>
<keyword evidence="3" id="KW-1185">Reference proteome</keyword>
<dbReference type="OrthoDB" id="9815013at2759"/>
<sequence length="311" mass="37310">MQVNLENSNAKLQGKVQELRVNEQSLFKKKLVRHRKKMFNIKQLKKEFKAQSLTMNKIEMENLNLAQKLHENLEEMKSVMKERDSLRRVLETLKLERDLLKADLQGTIVIELEAQEQLKIVHRVSEKKSQISNIQKDLNKSKDELQKKDQQNHEEVKYEKKLLCDGNQHLTGSPREKFFRIEFLEKKRKKKLKKIKKKRIEFLKRYSEMDNHYECLNRLSLDLKKEIETQKELSVRVKANRSLPYPQTKQIQKLLTANQRCSMEFHRVVTKLQYVLSYVARTKEEQHESINKFEMAFTDEVEKQNELLMEI</sequence>